<accession>A0ABR2R2Z7</accession>
<dbReference type="EMBL" id="JBBPBN010000027">
    <property type="protein sequence ID" value="KAK9007304.1"/>
    <property type="molecule type" value="Genomic_DNA"/>
</dbReference>
<keyword evidence="3" id="KW-1185">Reference proteome</keyword>
<protein>
    <submittedName>
        <fullName evidence="2">Uncharacterized protein</fullName>
    </submittedName>
</protein>
<reference evidence="2 3" key="1">
    <citation type="journal article" date="2024" name="G3 (Bethesda)">
        <title>Genome assembly of Hibiscus sabdariffa L. provides insights into metabolisms of medicinal natural products.</title>
        <authorList>
            <person name="Kim T."/>
        </authorList>
    </citation>
    <scope>NUCLEOTIDE SEQUENCE [LARGE SCALE GENOMIC DNA]</scope>
    <source>
        <strain evidence="2">TK-2024</strain>
        <tissue evidence="2">Old leaves</tissue>
    </source>
</reference>
<feature type="region of interest" description="Disordered" evidence="1">
    <location>
        <begin position="94"/>
        <end position="146"/>
    </location>
</feature>
<evidence type="ECO:0000313" key="2">
    <source>
        <dbReference type="EMBL" id="KAK9007304.1"/>
    </source>
</evidence>
<feature type="compositionally biased region" description="Acidic residues" evidence="1">
    <location>
        <begin position="112"/>
        <end position="127"/>
    </location>
</feature>
<organism evidence="2 3">
    <name type="scientific">Hibiscus sabdariffa</name>
    <name type="common">roselle</name>
    <dbReference type="NCBI Taxonomy" id="183260"/>
    <lineage>
        <taxon>Eukaryota</taxon>
        <taxon>Viridiplantae</taxon>
        <taxon>Streptophyta</taxon>
        <taxon>Embryophyta</taxon>
        <taxon>Tracheophyta</taxon>
        <taxon>Spermatophyta</taxon>
        <taxon>Magnoliopsida</taxon>
        <taxon>eudicotyledons</taxon>
        <taxon>Gunneridae</taxon>
        <taxon>Pentapetalae</taxon>
        <taxon>rosids</taxon>
        <taxon>malvids</taxon>
        <taxon>Malvales</taxon>
        <taxon>Malvaceae</taxon>
        <taxon>Malvoideae</taxon>
        <taxon>Hibiscus</taxon>
    </lineage>
</organism>
<evidence type="ECO:0000313" key="3">
    <source>
        <dbReference type="Proteomes" id="UP001396334"/>
    </source>
</evidence>
<proteinExistence type="predicted"/>
<dbReference type="Proteomes" id="UP001396334">
    <property type="component" value="Unassembled WGS sequence"/>
</dbReference>
<gene>
    <name evidence="2" type="ORF">V6N11_051133</name>
</gene>
<sequence>MSTDSLLHHFDDIRFTAEEQDVYGNWLNANLKKKQENPAPPKGRIRFHEEGDSSNSQSDFSTLCDDLVFGGVLFTTDFTPVAFVDAAPICAFPEPTPVSSPLAAPPTAAYVDDGEDDDVLEENDDPDVPVQDKPPVKIPAKRSSGG</sequence>
<name>A0ABR2R2Z7_9ROSI</name>
<feature type="region of interest" description="Disordered" evidence="1">
    <location>
        <begin position="33"/>
        <end position="60"/>
    </location>
</feature>
<comment type="caution">
    <text evidence="2">The sequence shown here is derived from an EMBL/GenBank/DDBJ whole genome shotgun (WGS) entry which is preliminary data.</text>
</comment>
<evidence type="ECO:0000256" key="1">
    <source>
        <dbReference type="SAM" id="MobiDB-lite"/>
    </source>
</evidence>